<dbReference type="SUPFAM" id="SSF117856">
    <property type="entry name" value="AF0104/ALDC/Ptd012-like"/>
    <property type="match status" value="1"/>
</dbReference>
<dbReference type="PROSITE" id="PS51742">
    <property type="entry name" value="PPC"/>
    <property type="match status" value="1"/>
</dbReference>
<dbReference type="Gene3D" id="3.30.1330.80">
    <property type="entry name" value="Hypothetical protein, similar to alpha- acetolactate decarboxylase, domain 2"/>
    <property type="match status" value="1"/>
</dbReference>
<dbReference type="Pfam" id="PF03479">
    <property type="entry name" value="PCC"/>
    <property type="match status" value="1"/>
</dbReference>
<evidence type="ECO:0000313" key="3">
    <source>
        <dbReference type="Proteomes" id="UP001519295"/>
    </source>
</evidence>
<dbReference type="EMBL" id="JAGINU010000004">
    <property type="protein sequence ID" value="MBP2372069.1"/>
    <property type="molecule type" value="Genomic_DNA"/>
</dbReference>
<evidence type="ECO:0000313" key="2">
    <source>
        <dbReference type="EMBL" id="MBP2372069.1"/>
    </source>
</evidence>
<accession>A0ABS4W8W8</accession>
<organism evidence="2 3">
    <name type="scientific">Pseudonocardia parietis</name>
    <dbReference type="NCBI Taxonomy" id="570936"/>
    <lineage>
        <taxon>Bacteria</taxon>
        <taxon>Bacillati</taxon>
        <taxon>Actinomycetota</taxon>
        <taxon>Actinomycetes</taxon>
        <taxon>Pseudonocardiales</taxon>
        <taxon>Pseudonocardiaceae</taxon>
        <taxon>Pseudonocardia</taxon>
    </lineage>
</organism>
<dbReference type="RefSeq" id="WP_210037099.1">
    <property type="nucleotide sequence ID" value="NZ_JAGINU010000004.1"/>
</dbReference>
<feature type="domain" description="PPC" evidence="1">
    <location>
        <begin position="15"/>
        <end position="130"/>
    </location>
</feature>
<dbReference type="Proteomes" id="UP001519295">
    <property type="component" value="Unassembled WGS sequence"/>
</dbReference>
<proteinExistence type="predicted"/>
<protein>
    <submittedName>
        <fullName evidence="2">DNA-binding protein with PD1-like motif</fullName>
    </submittedName>
</protein>
<reference evidence="2 3" key="1">
    <citation type="submission" date="2021-03" db="EMBL/GenBank/DDBJ databases">
        <title>Sequencing the genomes of 1000 actinobacteria strains.</title>
        <authorList>
            <person name="Klenk H.-P."/>
        </authorList>
    </citation>
    <scope>NUCLEOTIDE SEQUENCE [LARGE SCALE GENOMIC DNA]</scope>
    <source>
        <strain evidence="2 3">DSM 45256</strain>
    </source>
</reference>
<comment type="caution">
    <text evidence="2">The sequence shown here is derived from an EMBL/GenBank/DDBJ whole genome shotgun (WGS) entry which is preliminary data.</text>
</comment>
<sequence length="130" mass="13325">MPVFTPHRSAVAGCPAGKRVILARVLPGQDLQATARQLCVEHGWKQASMRASIGSLVGPTFLRAGYEATLPAPCAELVTLIGQVSADAALDTSVQVLVGDSGGAVHGGTIDPARSPVAVTVELFLIEDGP</sequence>
<evidence type="ECO:0000259" key="1">
    <source>
        <dbReference type="PROSITE" id="PS51742"/>
    </source>
</evidence>
<dbReference type="InterPro" id="IPR005175">
    <property type="entry name" value="PPC_dom"/>
</dbReference>
<keyword evidence="3" id="KW-1185">Reference proteome</keyword>
<gene>
    <name evidence="2" type="ORF">JOF36_007842</name>
</gene>
<name>A0ABS4W8W8_9PSEU</name>